<dbReference type="AlphaFoldDB" id="A0A8R2NPV2"/>
<dbReference type="GO" id="GO:0012505">
    <property type="term" value="C:endomembrane system"/>
    <property type="evidence" value="ECO:0007669"/>
    <property type="project" value="UniProtKB-SubCell"/>
</dbReference>
<protein>
    <recommendedName>
        <fullName evidence="13">Venom dipeptidyl peptidase 4</fullName>
    </recommendedName>
</protein>
<keyword evidence="19" id="KW-1185">Reference proteome</keyword>
<dbReference type="InterPro" id="IPR050278">
    <property type="entry name" value="Serine_Prot_S9B/DPPIV"/>
</dbReference>
<dbReference type="Proteomes" id="UP000007819">
    <property type="component" value="Chromosome X"/>
</dbReference>
<feature type="region of interest" description="Disordered" evidence="14">
    <location>
        <begin position="1"/>
        <end position="29"/>
    </location>
</feature>
<dbReference type="GO" id="GO:0005886">
    <property type="term" value="C:plasma membrane"/>
    <property type="evidence" value="ECO:0007669"/>
    <property type="project" value="TreeGrafter"/>
</dbReference>
<evidence type="ECO:0000256" key="4">
    <source>
        <dbReference type="ARBA" id="ARBA00022670"/>
    </source>
</evidence>
<comment type="subcellular location">
    <subcellularLocation>
        <location evidence="12">Endomembrane system</location>
        <topology evidence="12">Single-pass membrane protein</topology>
    </subcellularLocation>
    <subcellularLocation>
        <location evidence="1">Membrane</location>
        <topology evidence="1">Single-pass type II membrane protein</topology>
    </subcellularLocation>
</comment>
<dbReference type="GO" id="GO:0008239">
    <property type="term" value="F:dipeptidyl-peptidase activity"/>
    <property type="evidence" value="ECO:0007669"/>
    <property type="project" value="TreeGrafter"/>
</dbReference>
<feature type="domain" description="Dipeptidylpeptidase IV N-terminal" evidence="17">
    <location>
        <begin position="180"/>
        <end position="551"/>
    </location>
</feature>
<evidence type="ECO:0000256" key="14">
    <source>
        <dbReference type="SAM" id="MobiDB-lite"/>
    </source>
</evidence>
<evidence type="ECO:0000259" key="16">
    <source>
        <dbReference type="Pfam" id="PF00326"/>
    </source>
</evidence>
<dbReference type="FunFam" id="3.40.50.1820:FF:000003">
    <property type="entry name" value="Dipeptidyl peptidase 4"/>
    <property type="match status" value="1"/>
</dbReference>
<evidence type="ECO:0000256" key="3">
    <source>
        <dbReference type="ARBA" id="ARBA00022438"/>
    </source>
</evidence>
<reference evidence="19" key="1">
    <citation type="submission" date="2010-06" db="EMBL/GenBank/DDBJ databases">
        <authorList>
            <person name="Jiang H."/>
            <person name="Abraham K."/>
            <person name="Ali S."/>
            <person name="Alsbrooks S.L."/>
            <person name="Anim B.N."/>
            <person name="Anosike U.S."/>
            <person name="Attaway T."/>
            <person name="Bandaranaike D.P."/>
            <person name="Battles P.K."/>
            <person name="Bell S.N."/>
            <person name="Bell A.V."/>
            <person name="Beltran B."/>
            <person name="Bickham C."/>
            <person name="Bustamante Y."/>
            <person name="Caleb T."/>
            <person name="Canada A."/>
            <person name="Cardenas V."/>
            <person name="Carter K."/>
            <person name="Chacko J."/>
            <person name="Chandrabose M.N."/>
            <person name="Chavez D."/>
            <person name="Chavez A."/>
            <person name="Chen L."/>
            <person name="Chu H.-S."/>
            <person name="Claassen K.J."/>
            <person name="Cockrell R."/>
            <person name="Collins M."/>
            <person name="Cooper J.A."/>
            <person name="Cree A."/>
            <person name="Curry S.M."/>
            <person name="Da Y."/>
            <person name="Dao M.D."/>
            <person name="Das B."/>
            <person name="Davila M.-L."/>
            <person name="Davy-Carroll L."/>
            <person name="Denson S."/>
            <person name="Dinh H."/>
            <person name="Ebong V.E."/>
            <person name="Edwards J.R."/>
            <person name="Egan A."/>
            <person name="El-Daye J."/>
            <person name="Escobedo L."/>
            <person name="Fernandez S."/>
            <person name="Fernando P.R."/>
            <person name="Flagg N."/>
            <person name="Forbes L.D."/>
            <person name="Fowler R.G."/>
            <person name="Fu Q."/>
            <person name="Gabisi R.A."/>
            <person name="Ganer J."/>
            <person name="Garbino Pronczuk A."/>
            <person name="Garcia R.M."/>
            <person name="Garner T."/>
            <person name="Garrett T.E."/>
            <person name="Gonzalez D.A."/>
            <person name="Hamid H."/>
            <person name="Hawkins E.S."/>
            <person name="Hirani K."/>
            <person name="Hogues M.E."/>
            <person name="Hollins B."/>
            <person name="Hsiao C.-H."/>
            <person name="Jabil R."/>
            <person name="James M.L."/>
            <person name="Jhangiani S.N."/>
            <person name="Johnson B."/>
            <person name="Johnson Q."/>
            <person name="Joshi V."/>
            <person name="Kalu J.B."/>
            <person name="Kam C."/>
            <person name="Kashfia A."/>
            <person name="Keebler J."/>
            <person name="Kisamo H."/>
            <person name="Kovar C.L."/>
            <person name="Lago L.A."/>
            <person name="Lai C.-Y."/>
            <person name="Laidlaw J."/>
            <person name="Lara F."/>
            <person name="Le T.-K."/>
            <person name="Lee S.L."/>
            <person name="Legall F.H."/>
            <person name="Lemon S.J."/>
            <person name="Lewis L.R."/>
            <person name="Li B."/>
            <person name="Liu Y."/>
            <person name="Liu Y.-S."/>
            <person name="Lopez J."/>
            <person name="Lozado R.J."/>
            <person name="Lu J."/>
            <person name="Madu R.C."/>
            <person name="Maheshwari M."/>
            <person name="Maheshwari R."/>
            <person name="Malloy K."/>
            <person name="Martinez E."/>
            <person name="Mathew T."/>
            <person name="Mercado I.C."/>
            <person name="Mercado C."/>
            <person name="Meyer B."/>
            <person name="Montgomery K."/>
            <person name="Morgan M.B."/>
            <person name="Munidasa M."/>
            <person name="Nazareth L.V."/>
            <person name="Nelson J."/>
            <person name="Ng B.M."/>
            <person name="Nguyen N.B."/>
            <person name="Nguyen P.Q."/>
            <person name="Nguyen T."/>
            <person name="Obregon M."/>
            <person name="Okwuonu G.O."/>
            <person name="Onwere C.G."/>
            <person name="Orozco G."/>
            <person name="Parra A."/>
            <person name="Patel S."/>
            <person name="Patil S."/>
            <person name="Perez A."/>
            <person name="Perez Y."/>
            <person name="Pham C."/>
            <person name="Primus E.L."/>
            <person name="Pu L.-L."/>
            <person name="Puazo M."/>
            <person name="Qin X."/>
            <person name="Quiroz J.B."/>
            <person name="Reese J."/>
            <person name="Richards S."/>
            <person name="Rives C.M."/>
            <person name="Robberts R."/>
            <person name="Ruiz S.J."/>
            <person name="Ruiz M.J."/>
            <person name="Santibanez J."/>
            <person name="Schneider B.W."/>
            <person name="Sisson I."/>
            <person name="Smith M."/>
            <person name="Sodergren E."/>
            <person name="Song X.-Z."/>
            <person name="Song B.B."/>
            <person name="Summersgill H."/>
            <person name="Thelus R."/>
            <person name="Thornton R.D."/>
            <person name="Trejos Z.Y."/>
            <person name="Usmani K."/>
            <person name="Vattathil S."/>
            <person name="Villasana D."/>
            <person name="Walker D.L."/>
            <person name="Wang S."/>
            <person name="Wang K."/>
            <person name="White C.S."/>
            <person name="Williams A.C."/>
            <person name="Williamson J."/>
            <person name="Wilson K."/>
            <person name="Woghiren I.O."/>
            <person name="Woodworth J.R."/>
            <person name="Worley K.C."/>
            <person name="Wright R.A."/>
            <person name="Wu W."/>
            <person name="Young L."/>
            <person name="Zhang L."/>
            <person name="Zhang J."/>
            <person name="Zhu Y."/>
            <person name="Muzny D.M."/>
            <person name="Weinstock G."/>
            <person name="Gibbs R.A."/>
        </authorList>
    </citation>
    <scope>NUCLEOTIDE SEQUENCE [LARGE SCALE GENOMIC DNA]</scope>
    <source>
        <strain evidence="19">LSR1</strain>
    </source>
</reference>
<dbReference type="Pfam" id="PF00326">
    <property type="entry name" value="Peptidase_S9"/>
    <property type="match status" value="1"/>
</dbReference>
<dbReference type="PANTHER" id="PTHR11731">
    <property type="entry name" value="PROTEASE FAMILY S9B,C DIPEPTIDYL-PEPTIDASE IV-RELATED"/>
    <property type="match status" value="1"/>
</dbReference>
<reference evidence="18" key="2">
    <citation type="submission" date="2022-06" db="UniProtKB">
        <authorList>
            <consortium name="EnsemblMetazoa"/>
        </authorList>
    </citation>
    <scope>IDENTIFICATION</scope>
</reference>
<evidence type="ECO:0000313" key="19">
    <source>
        <dbReference type="Proteomes" id="UP000007819"/>
    </source>
</evidence>
<evidence type="ECO:0000256" key="8">
    <source>
        <dbReference type="ARBA" id="ARBA00022968"/>
    </source>
</evidence>
<evidence type="ECO:0000313" key="18">
    <source>
        <dbReference type="EnsemblMetazoa" id="XP_029343522.1"/>
    </source>
</evidence>
<keyword evidence="11" id="KW-0325">Glycoprotein</keyword>
<keyword evidence="6" id="KW-0378">Hydrolase</keyword>
<evidence type="ECO:0000256" key="13">
    <source>
        <dbReference type="ARBA" id="ARBA00072929"/>
    </source>
</evidence>
<keyword evidence="5 15" id="KW-0812">Transmembrane</keyword>
<evidence type="ECO:0000256" key="10">
    <source>
        <dbReference type="ARBA" id="ARBA00023136"/>
    </source>
</evidence>
<keyword evidence="4" id="KW-0645">Protease</keyword>
<feature type="domain" description="Peptidase S9 prolyl oligopeptidase catalytic" evidence="16">
    <location>
        <begin position="635"/>
        <end position="837"/>
    </location>
</feature>
<dbReference type="GO" id="GO:0004177">
    <property type="term" value="F:aminopeptidase activity"/>
    <property type="evidence" value="ECO:0007669"/>
    <property type="project" value="UniProtKB-KW"/>
</dbReference>
<dbReference type="SUPFAM" id="SSF53474">
    <property type="entry name" value="alpha/beta-Hydrolases"/>
    <property type="match status" value="1"/>
</dbReference>
<dbReference type="InterPro" id="IPR001375">
    <property type="entry name" value="Peptidase_S9_cat"/>
</dbReference>
<keyword evidence="7" id="KW-0720">Serine protease</keyword>
<keyword evidence="10 15" id="KW-0472">Membrane</keyword>
<dbReference type="GO" id="GO:0006508">
    <property type="term" value="P:proteolysis"/>
    <property type="evidence" value="ECO:0007669"/>
    <property type="project" value="UniProtKB-KW"/>
</dbReference>
<dbReference type="InterPro" id="IPR002469">
    <property type="entry name" value="Peptidase_S9B_N"/>
</dbReference>
<keyword evidence="9 15" id="KW-1133">Transmembrane helix</keyword>
<sequence length="840" mass="95479">MSLKKGAGTQNFSFSTPDKDLQSSGTLHSPPCDAIKNPLTTLSLFSDDDHDNNICSATSCVGGDQQPTEEKCVWNVKNRPLIFLLILLLVVSVFGALIYFTTDIFNKPQAIKYEPLEFQRLLSADYEPNLFNGTWVQGDEILMKDDKGDIVLFNVKNLNTIVLANATTKNVANAFQYDLSADKQYLLLAYRYKKVYRHSFTAFYDIINVKTGEQFALQNRDSVSPWDLQLAKWSPVGHSLAIVDHNNIYYIQDVNNLTSTVQLTFTGGSELYNGIPDWVYEEEIFSSNSATWFSKQGTRVAYASFNDSLVPMMQIPVYGFPGNLAYQYPSIVNIHYPKVGVHNPKVELFVQRLDVIGEKPEPIQIEPPKELTSVTKNIILNTVVWSDDTNLFAMWMNRIQNKSYLVHYSVVNSAESVNVVTFSQPGGWLDFTQIPLVGEGHRLAIIYPVRQLNGDDFKHLVVVEPDGKLTPVTSGKFEVLELLKWDVRSNYIYYLANTEENPEEQYLYRVLVKEQNSPECMSCKTECKTHKAEMSAEVDYYALICSGPNVPEVKIFKTTGEKALDWETNEELKDLISPITLPRVSFIDVPIGNDFKARVRLILPPAVDESSDVKYPLLVNTYAGPGSNLVINKFSLEWNMFFSSSKNVIVAQIDGRGSGRRGNRNMFANYLKLGTYEIEDQIFVASYLQERFSFIDKSKTAIWGWSYGGYTAAMALTKDDKNVFKCGLSVAPVTDWIYYDSIYTERYLGLLQDNTSGYKNASLLTHAEKLRGKKYMVIHGTYDDNVHYQQSMMLSYELERRVILFRQQTYPDESHGLLSVRNHVYQTIGSYLLDCFHGRL</sequence>
<comment type="similarity">
    <text evidence="2">Belongs to the peptidase S9B family. DPPIV subfamily.</text>
</comment>
<accession>A0A8R2NPV2</accession>
<keyword evidence="3" id="KW-0031">Aminopeptidase</keyword>
<evidence type="ECO:0000256" key="11">
    <source>
        <dbReference type="ARBA" id="ARBA00023180"/>
    </source>
</evidence>
<evidence type="ECO:0000256" key="9">
    <source>
        <dbReference type="ARBA" id="ARBA00022989"/>
    </source>
</evidence>
<dbReference type="EnsemblMetazoa" id="XM_029487662.1">
    <property type="protein sequence ID" value="XP_029343522.1"/>
    <property type="gene ID" value="LOC100166342"/>
</dbReference>
<evidence type="ECO:0000256" key="2">
    <source>
        <dbReference type="ARBA" id="ARBA00010036"/>
    </source>
</evidence>
<feature type="compositionally biased region" description="Polar residues" evidence="14">
    <location>
        <begin position="8"/>
        <end position="27"/>
    </location>
</feature>
<dbReference type="GO" id="GO:0008236">
    <property type="term" value="F:serine-type peptidase activity"/>
    <property type="evidence" value="ECO:0007669"/>
    <property type="project" value="UniProtKB-KW"/>
</dbReference>
<dbReference type="Pfam" id="PF00930">
    <property type="entry name" value="DPPIV_N"/>
    <property type="match status" value="1"/>
</dbReference>
<name>A0A8R2NPV2_ACYPI</name>
<evidence type="ECO:0000256" key="1">
    <source>
        <dbReference type="ARBA" id="ARBA00004606"/>
    </source>
</evidence>
<dbReference type="Gene3D" id="2.140.10.30">
    <property type="entry name" value="Dipeptidylpeptidase IV, N-terminal domain"/>
    <property type="match status" value="1"/>
</dbReference>
<dbReference type="InterPro" id="IPR029058">
    <property type="entry name" value="AB_hydrolase_fold"/>
</dbReference>
<dbReference type="OrthoDB" id="16520at2759"/>
<evidence type="ECO:0000256" key="7">
    <source>
        <dbReference type="ARBA" id="ARBA00022825"/>
    </source>
</evidence>
<proteinExistence type="inferred from homology"/>
<dbReference type="SUPFAM" id="SSF82171">
    <property type="entry name" value="DPP6 N-terminal domain-like"/>
    <property type="match status" value="1"/>
</dbReference>
<evidence type="ECO:0000256" key="15">
    <source>
        <dbReference type="SAM" id="Phobius"/>
    </source>
</evidence>
<dbReference type="PANTHER" id="PTHR11731:SF200">
    <property type="entry name" value="DIPEPTIDYL PEPTIDASE 10, ISOFORM B"/>
    <property type="match status" value="1"/>
</dbReference>
<evidence type="ECO:0000259" key="17">
    <source>
        <dbReference type="Pfam" id="PF00930"/>
    </source>
</evidence>
<evidence type="ECO:0000256" key="12">
    <source>
        <dbReference type="ARBA" id="ARBA00037847"/>
    </source>
</evidence>
<keyword evidence="8" id="KW-0735">Signal-anchor</keyword>
<evidence type="ECO:0000256" key="5">
    <source>
        <dbReference type="ARBA" id="ARBA00022692"/>
    </source>
</evidence>
<evidence type="ECO:0000256" key="6">
    <source>
        <dbReference type="ARBA" id="ARBA00022801"/>
    </source>
</evidence>
<organism evidence="18 19">
    <name type="scientific">Acyrthosiphon pisum</name>
    <name type="common">Pea aphid</name>
    <dbReference type="NCBI Taxonomy" id="7029"/>
    <lineage>
        <taxon>Eukaryota</taxon>
        <taxon>Metazoa</taxon>
        <taxon>Ecdysozoa</taxon>
        <taxon>Arthropoda</taxon>
        <taxon>Hexapoda</taxon>
        <taxon>Insecta</taxon>
        <taxon>Pterygota</taxon>
        <taxon>Neoptera</taxon>
        <taxon>Paraneoptera</taxon>
        <taxon>Hemiptera</taxon>
        <taxon>Sternorrhyncha</taxon>
        <taxon>Aphidomorpha</taxon>
        <taxon>Aphidoidea</taxon>
        <taxon>Aphididae</taxon>
        <taxon>Macrosiphini</taxon>
        <taxon>Acyrthosiphon</taxon>
    </lineage>
</organism>
<dbReference type="Gene3D" id="3.40.50.1820">
    <property type="entry name" value="alpha/beta hydrolase"/>
    <property type="match status" value="1"/>
</dbReference>
<feature type="transmembrane region" description="Helical" evidence="15">
    <location>
        <begin position="81"/>
        <end position="100"/>
    </location>
</feature>